<evidence type="ECO:0000313" key="1">
    <source>
        <dbReference type="EMBL" id="KAF4336546.1"/>
    </source>
</evidence>
<reference evidence="1" key="2">
    <citation type="submission" date="2020-02" db="EMBL/GenBank/DDBJ databases">
        <title>Identification and distribution of gene clusters putatively required for synthesis of sphingolipid metabolism inhibitors in phylogenetically diverse species of the filamentous fungus Fusarium.</title>
        <authorList>
            <person name="Kim H.-S."/>
            <person name="Busman M."/>
            <person name="Brown D.W."/>
            <person name="Divon H."/>
            <person name="Uhlig S."/>
            <person name="Proctor R.H."/>
        </authorList>
    </citation>
    <scope>NUCLEOTIDE SEQUENCE</scope>
    <source>
        <strain evidence="1">NRRL 25174</strain>
    </source>
</reference>
<dbReference type="AlphaFoldDB" id="A0A9P5AD10"/>
<evidence type="ECO:0000313" key="2">
    <source>
        <dbReference type="Proteomes" id="UP000730481"/>
    </source>
</evidence>
<protein>
    <submittedName>
        <fullName evidence="1">Heterokaryon incompatibility</fullName>
    </submittedName>
</protein>
<sequence length="323" mass="36954">MGNIFRNAYLTIATASIDSCHESFLSQNVDTLEIPFVSRIEPKAKGTYRLTANGNSDGKGLCILNTNDMEDISGPWKTRGWVFQEVAMSTRLLRFGRTMVILDIPEKGYEKLPTSFNVLQQGVGYSTWRNLVEEYSIKKLTYEKDTFPAISGLARFYAEHLEDQYLAGIWKNDLFISLFWYHPPLPYLERRSIFALIDTIASRRSYIAPSWSWAAIKDRIEFGTWGFHPYVSRYQSTSECNIIEAQCILEGLDPFGIVQSGYIILSAKVLRLRKDEFSFTPTPGWQKGHYDWSLNGQPRVMQAFLEGTQKGTILTFIACSSFF</sequence>
<name>A0A9P5AD10_9HYPO</name>
<reference evidence="1" key="1">
    <citation type="journal article" date="2017" name="Mycologia">
        <title>Fusarium algeriense, sp. nov., a novel toxigenic crown rot pathogen of durum wheat from Algeria is nested in the Fusarium burgessii species complex.</title>
        <authorList>
            <person name="Laraba I."/>
            <person name="Keddad A."/>
            <person name="Boureghda H."/>
            <person name="Abdallah N."/>
            <person name="Vaughan M.M."/>
            <person name="Proctor R.H."/>
            <person name="Busman M."/>
            <person name="O'Donnell K."/>
        </authorList>
    </citation>
    <scope>NUCLEOTIDE SEQUENCE</scope>
    <source>
        <strain evidence="1">NRRL 25174</strain>
    </source>
</reference>
<dbReference type="Proteomes" id="UP000730481">
    <property type="component" value="Unassembled WGS sequence"/>
</dbReference>
<dbReference type="PANTHER" id="PTHR33112">
    <property type="entry name" value="DOMAIN PROTEIN, PUTATIVE-RELATED"/>
    <property type="match status" value="1"/>
</dbReference>
<dbReference type="PANTHER" id="PTHR33112:SF16">
    <property type="entry name" value="HETEROKARYON INCOMPATIBILITY DOMAIN-CONTAINING PROTEIN"/>
    <property type="match status" value="1"/>
</dbReference>
<proteinExistence type="predicted"/>
<accession>A0A9P5AD10</accession>
<comment type="caution">
    <text evidence="1">The sequence shown here is derived from an EMBL/GenBank/DDBJ whole genome shotgun (WGS) entry which is preliminary data.</text>
</comment>
<gene>
    <name evidence="1" type="ORF">FBEOM_9588</name>
</gene>
<organism evidence="1 2">
    <name type="scientific">Fusarium beomiforme</name>
    <dbReference type="NCBI Taxonomy" id="44412"/>
    <lineage>
        <taxon>Eukaryota</taxon>
        <taxon>Fungi</taxon>
        <taxon>Dikarya</taxon>
        <taxon>Ascomycota</taxon>
        <taxon>Pezizomycotina</taxon>
        <taxon>Sordariomycetes</taxon>
        <taxon>Hypocreomycetidae</taxon>
        <taxon>Hypocreales</taxon>
        <taxon>Nectriaceae</taxon>
        <taxon>Fusarium</taxon>
        <taxon>Fusarium burgessii species complex</taxon>
    </lineage>
</organism>
<dbReference type="OrthoDB" id="2958217at2759"/>
<keyword evidence="2" id="KW-1185">Reference proteome</keyword>
<dbReference type="EMBL" id="PVQB02000488">
    <property type="protein sequence ID" value="KAF4336546.1"/>
    <property type="molecule type" value="Genomic_DNA"/>
</dbReference>